<protein>
    <recommendedName>
        <fullName evidence="4">DUF2214 domain-containing protein</fullName>
    </recommendedName>
</protein>
<evidence type="ECO:0000313" key="2">
    <source>
        <dbReference type="EMBL" id="AUH63450.1"/>
    </source>
</evidence>
<evidence type="ECO:0008006" key="4">
    <source>
        <dbReference type="Google" id="ProtNLM"/>
    </source>
</evidence>
<evidence type="ECO:0000256" key="1">
    <source>
        <dbReference type="SAM" id="Phobius"/>
    </source>
</evidence>
<organism evidence="2 3">
    <name type="scientific">Paracoccus zhejiangensis</name>
    <dbReference type="NCBI Taxonomy" id="1077935"/>
    <lineage>
        <taxon>Bacteria</taxon>
        <taxon>Pseudomonadati</taxon>
        <taxon>Pseudomonadota</taxon>
        <taxon>Alphaproteobacteria</taxon>
        <taxon>Rhodobacterales</taxon>
        <taxon>Paracoccaceae</taxon>
        <taxon>Paracoccus</taxon>
    </lineage>
</organism>
<feature type="transmembrane region" description="Helical" evidence="1">
    <location>
        <begin position="22"/>
        <end position="44"/>
    </location>
</feature>
<dbReference type="Proteomes" id="UP000234530">
    <property type="component" value="Chromosome"/>
</dbReference>
<dbReference type="EMBL" id="CP025430">
    <property type="protein sequence ID" value="AUH63450.1"/>
    <property type="molecule type" value="Genomic_DNA"/>
</dbReference>
<feature type="transmembrane region" description="Helical" evidence="1">
    <location>
        <begin position="135"/>
        <end position="151"/>
    </location>
</feature>
<evidence type="ECO:0000313" key="3">
    <source>
        <dbReference type="Proteomes" id="UP000234530"/>
    </source>
</evidence>
<proteinExistence type="predicted"/>
<gene>
    <name evidence="2" type="ORF">CX676_04115</name>
</gene>
<reference evidence="2 3" key="1">
    <citation type="journal article" date="2013" name="Antonie Van Leeuwenhoek">
        <title>Paracoccus zhejiangensis sp. nov., isolated from activated sludge in wastewater-treatment system.</title>
        <authorList>
            <person name="Wu Z.G."/>
            <person name="Zhang D.F."/>
            <person name="Liu Y.L."/>
            <person name="Wang F."/>
            <person name="Jiang X."/>
            <person name="Li C."/>
            <person name="Li S.P."/>
            <person name="Hong Q."/>
            <person name="Li W.J."/>
        </authorList>
    </citation>
    <scope>NUCLEOTIDE SEQUENCE [LARGE SCALE GENOMIC DNA]</scope>
    <source>
        <strain evidence="2 3">J6</strain>
    </source>
</reference>
<sequence>MEALAEILAGTELAQCMRNCRWIYAAVSGLHVLGIALLVGAIASLDLRLIGLWPMIPVEPLGRVLVPVATTGLALAMGAGMLLFLAAPGDYLRMRLFLVKLMLIALGAGRALWFHAGKGFERPPAALRRVGLTSLAIWLSVLTCGRMLAFVD</sequence>
<dbReference type="OrthoDB" id="118399at2"/>
<dbReference type="AlphaFoldDB" id="A0A2H5EVZ9"/>
<keyword evidence="1" id="KW-0472">Membrane</keyword>
<feature type="transmembrane region" description="Helical" evidence="1">
    <location>
        <begin position="97"/>
        <end position="115"/>
    </location>
</feature>
<dbReference type="KEGG" id="pzh:CX676_04115"/>
<feature type="transmembrane region" description="Helical" evidence="1">
    <location>
        <begin position="64"/>
        <end position="85"/>
    </location>
</feature>
<accession>A0A2H5EVZ9</accession>
<name>A0A2H5EVZ9_9RHOB</name>
<keyword evidence="1" id="KW-1133">Transmembrane helix</keyword>
<keyword evidence="1" id="KW-0812">Transmembrane</keyword>
<keyword evidence="3" id="KW-1185">Reference proteome</keyword>